<dbReference type="InterPro" id="IPR009241">
    <property type="entry name" value="HigB-like"/>
</dbReference>
<dbReference type="RefSeq" id="WP_071551997.1">
    <property type="nucleotide sequence ID" value="NZ_CP017886.1"/>
</dbReference>
<dbReference type="PIRSF" id="PIRSF028744">
    <property type="entry name" value="Addict_mod_HI1419"/>
    <property type="match status" value="1"/>
</dbReference>
<evidence type="ECO:0000313" key="1">
    <source>
        <dbReference type="EMBL" id="APC16091.1"/>
    </source>
</evidence>
<dbReference type="AlphaFoldDB" id="A0A1J0EJJ9"/>
<organism evidence="1 2">
    <name type="scientific">Pseudomonas frederiksbergensis</name>
    <dbReference type="NCBI Taxonomy" id="104087"/>
    <lineage>
        <taxon>Bacteria</taxon>
        <taxon>Pseudomonadati</taxon>
        <taxon>Pseudomonadota</taxon>
        <taxon>Gammaproteobacteria</taxon>
        <taxon>Pseudomonadales</taxon>
        <taxon>Pseudomonadaceae</taxon>
        <taxon>Pseudomonas</taxon>
    </lineage>
</organism>
<evidence type="ECO:0000313" key="2">
    <source>
        <dbReference type="Proteomes" id="UP000182567"/>
    </source>
</evidence>
<dbReference type="Proteomes" id="UP000182567">
    <property type="component" value="Chromosome"/>
</dbReference>
<dbReference type="Pfam" id="PF05973">
    <property type="entry name" value="Gp49"/>
    <property type="match status" value="1"/>
</dbReference>
<dbReference type="EMBL" id="CP017886">
    <property type="protein sequence ID" value="APC16091.1"/>
    <property type="molecule type" value="Genomic_DNA"/>
</dbReference>
<proteinExistence type="predicted"/>
<reference evidence="2" key="1">
    <citation type="submission" date="2016-10" db="EMBL/GenBank/DDBJ databases">
        <title>Pseudomonas frederiksbergensis ERGS4:02 complete genome.</title>
        <authorList>
            <person name="Kumar R."/>
            <person name="Acharya V."/>
            <person name="Singh D."/>
        </authorList>
    </citation>
    <scope>NUCLEOTIDE SEQUENCE [LARGE SCALE GENOMIC DNA]</scope>
    <source>
        <strain evidence="2">ERGS4:02</strain>
    </source>
</reference>
<dbReference type="InterPro" id="IPR014056">
    <property type="entry name" value="TypeIITA-like_toxin_pred"/>
</dbReference>
<name>A0A1J0EJJ9_9PSED</name>
<dbReference type="PANTHER" id="PTHR41791">
    <property type="entry name" value="SSL7039 PROTEIN"/>
    <property type="match status" value="1"/>
</dbReference>
<gene>
    <name evidence="1" type="ORF">BLL42_10260</name>
</gene>
<dbReference type="GeneID" id="46908622"/>
<sequence length="100" mass="11409">MIDFEQSRPFADWLHSLKDTIGKARIVARLRAAEHGNFGDCEAVGEAVYEMRVHYGPGYRMYFTRKGEVVYLLLAGGDKSTQKRDIKRAQQMAQNIGNEE</sequence>
<dbReference type="OrthoDB" id="9800258at2"/>
<dbReference type="NCBIfam" id="TIGR02683">
    <property type="entry name" value="upstrm_HI1419"/>
    <property type="match status" value="1"/>
</dbReference>
<accession>A0A1J0EJJ9</accession>
<protein>
    <submittedName>
        <fullName evidence="1">Addiction module protein</fullName>
    </submittedName>
</protein>
<dbReference type="PANTHER" id="PTHR41791:SF1">
    <property type="entry name" value="SSL7039 PROTEIN"/>
    <property type="match status" value="1"/>
</dbReference>